<evidence type="ECO:0000256" key="2">
    <source>
        <dbReference type="ARBA" id="ARBA00022553"/>
    </source>
</evidence>
<feature type="region of interest" description="Disordered" evidence="4">
    <location>
        <begin position="632"/>
        <end position="681"/>
    </location>
</feature>
<keyword evidence="6" id="KW-1185">Reference proteome</keyword>
<evidence type="ECO:0008006" key="7">
    <source>
        <dbReference type="Google" id="ProtNLM"/>
    </source>
</evidence>
<dbReference type="PANTHER" id="PTHR14150">
    <property type="entry name" value="U3 SMALL NUCLEOLAR RNA-ASSOCIATED PROTEIN 14"/>
    <property type="match status" value="1"/>
</dbReference>
<feature type="compositionally biased region" description="Polar residues" evidence="4">
    <location>
        <begin position="432"/>
        <end position="445"/>
    </location>
</feature>
<dbReference type="Proteomes" id="UP001497512">
    <property type="component" value="Chromosome 9"/>
</dbReference>
<feature type="region of interest" description="Disordered" evidence="4">
    <location>
        <begin position="359"/>
        <end position="379"/>
    </location>
</feature>
<comment type="subcellular location">
    <subcellularLocation>
        <location evidence="1">Nucleus</location>
        <location evidence="1">Nucleolus</location>
    </subcellularLocation>
</comment>
<sequence length="881" mass="99160">MVGRKAGPRGHGSMNKKQQQKKMQNKDSGGRSNGKKVGPQLASSLLKELKGDGDGRRKQSKEEEEDDSILPGDVYEYEEQLPEEEAGKNRRYDSVDQLDYELPSDFEVCFSLNFSESDEEGEEEKDDDEEEEEEEEEDAEKKHQNMLQAVTRKASEAQQEKASKRKEVMLSESYPESEFNLNPGGKGSVTTVQGISVEELMGSLHETAGFGALRKRMQQLEKRGAPVHPPLPKAMQEKVERKVGYEKTRDEITKWQPQVKMNREARTLFFNQKEEVVPSSTAALAAKFTPTTDMEKEIASVLSESKLGDVKAVEAAEALELNKLTVEEVRERQQRLAKMRSLLFQHEAKAKRVRNIKSKTFHRLQKDHKDRAEDTDAEAVKDAALKQEVKRAEERMTLKHKNTSRWAKRILKRGLKEHEDGSREAIAEQLRTHSMLTRKIQSVKMSSSSEESSSEEEGDEGDEGLAVGGKTRARLLAKAKMATVLALQGDGEAEIPTTGLFALPFMTRAIERKRKESQDEALAVLEQLEEAERGDAVFDKNINVGRAEDDKAWGTSHSGRLGFGDMSTPAMNPNRREKSRDGEDSMDEFDSDANLSDDEEDKIDGLGAWQRFNRMEKSVPTKVDNKNIPNAALAASSGKKKLNGKKSKMVAPLNPAEINAQIPTLQASEEEEGEDGANDQGMKLLDKTMSQEELIRRAFAGDDVEAEFVETKARALDEEVPRVEGPVSLPGWGQWTHIQQKKGQPAWILKEQESLKNKRDAALSRRKDAKLQFVMISEKMDKKASKFCASKVPFPYRSREVFERTIEMPIGRDYNTDKSTRDMTRPSEIKKAGVVIEPLKLNMSIVKNAKLDVLSHVVKRRRERDSGNKASSNQLGKKIRT</sequence>
<feature type="compositionally biased region" description="Acidic residues" evidence="4">
    <location>
        <begin position="452"/>
        <end position="463"/>
    </location>
</feature>
<feature type="compositionally biased region" description="Basic and acidic residues" evidence="4">
    <location>
        <begin position="153"/>
        <end position="169"/>
    </location>
</feature>
<evidence type="ECO:0000256" key="4">
    <source>
        <dbReference type="SAM" id="MobiDB-lite"/>
    </source>
</evidence>
<dbReference type="PANTHER" id="PTHR14150:SF12">
    <property type="entry name" value="U3 SMALL NUCLEOLAR RNA-ASSOCIATED PROTEIN 14 HOMOLOG A"/>
    <property type="match status" value="1"/>
</dbReference>
<feature type="compositionally biased region" description="Basic and acidic residues" evidence="4">
    <location>
        <begin position="85"/>
        <end position="94"/>
    </location>
</feature>
<feature type="region of interest" description="Disordered" evidence="4">
    <location>
        <begin position="551"/>
        <end position="602"/>
    </location>
</feature>
<feature type="compositionally biased region" description="Basic and acidic residues" evidence="4">
    <location>
        <begin position="47"/>
        <end position="61"/>
    </location>
</feature>
<protein>
    <recommendedName>
        <fullName evidence="7">U3 small nucleolar RNA-associated protein 14</fullName>
    </recommendedName>
</protein>
<dbReference type="InterPro" id="IPR006709">
    <property type="entry name" value="SSU_processome_Utp14"/>
</dbReference>
<feature type="compositionally biased region" description="Basic residues" evidence="4">
    <location>
        <begin position="638"/>
        <end position="648"/>
    </location>
</feature>
<feature type="region of interest" description="Disordered" evidence="4">
    <location>
        <begin position="222"/>
        <end position="245"/>
    </location>
</feature>
<feature type="compositionally biased region" description="Acidic residues" evidence="4">
    <location>
        <begin position="668"/>
        <end position="677"/>
    </location>
</feature>
<gene>
    <name evidence="5" type="ORF">CSSPTR1EN2_LOCUS23135</name>
</gene>
<feature type="region of interest" description="Disordered" evidence="4">
    <location>
        <begin position="859"/>
        <end position="881"/>
    </location>
</feature>
<feature type="region of interest" description="Disordered" evidence="4">
    <location>
        <begin position="1"/>
        <end position="187"/>
    </location>
</feature>
<keyword evidence="3" id="KW-0539">Nucleus</keyword>
<name>A0ABP0V2Q8_9BRYO</name>
<feature type="compositionally biased region" description="Basic and acidic residues" evidence="4">
    <location>
        <begin position="367"/>
        <end position="379"/>
    </location>
</feature>
<accession>A0ABP0V2Q8</accession>
<dbReference type="EMBL" id="OZ019901">
    <property type="protein sequence ID" value="CAK9236735.1"/>
    <property type="molecule type" value="Genomic_DNA"/>
</dbReference>
<organism evidence="5 6">
    <name type="scientific">Sphagnum troendelagicum</name>
    <dbReference type="NCBI Taxonomy" id="128251"/>
    <lineage>
        <taxon>Eukaryota</taxon>
        <taxon>Viridiplantae</taxon>
        <taxon>Streptophyta</taxon>
        <taxon>Embryophyta</taxon>
        <taxon>Bryophyta</taxon>
        <taxon>Sphagnophytina</taxon>
        <taxon>Sphagnopsida</taxon>
        <taxon>Sphagnales</taxon>
        <taxon>Sphagnaceae</taxon>
        <taxon>Sphagnum</taxon>
    </lineage>
</organism>
<reference evidence="5" key="1">
    <citation type="submission" date="2024-02" db="EMBL/GenBank/DDBJ databases">
        <authorList>
            <consortium name="ELIXIR-Norway"/>
            <consortium name="Elixir Norway"/>
        </authorList>
    </citation>
    <scope>NUCLEOTIDE SEQUENCE</scope>
</reference>
<feature type="compositionally biased region" description="Basic and acidic residues" evidence="4">
    <location>
        <begin position="235"/>
        <end position="245"/>
    </location>
</feature>
<dbReference type="Pfam" id="PF04615">
    <property type="entry name" value="Utp14"/>
    <property type="match status" value="1"/>
</dbReference>
<evidence type="ECO:0000256" key="3">
    <source>
        <dbReference type="ARBA" id="ARBA00023242"/>
    </source>
</evidence>
<proteinExistence type="predicted"/>
<feature type="region of interest" description="Disordered" evidence="4">
    <location>
        <begin position="430"/>
        <end position="466"/>
    </location>
</feature>
<evidence type="ECO:0000256" key="1">
    <source>
        <dbReference type="ARBA" id="ARBA00004604"/>
    </source>
</evidence>
<evidence type="ECO:0000313" key="6">
    <source>
        <dbReference type="Proteomes" id="UP001497512"/>
    </source>
</evidence>
<evidence type="ECO:0000313" key="5">
    <source>
        <dbReference type="EMBL" id="CAK9236735.1"/>
    </source>
</evidence>
<feature type="compositionally biased region" description="Acidic residues" evidence="4">
    <location>
        <begin position="116"/>
        <end position="138"/>
    </location>
</feature>
<feature type="compositionally biased region" description="Basic and acidic residues" evidence="4">
    <location>
        <begin position="574"/>
        <end position="583"/>
    </location>
</feature>
<feature type="compositionally biased region" description="Acidic residues" evidence="4">
    <location>
        <begin position="75"/>
        <end position="84"/>
    </location>
</feature>
<keyword evidence="2" id="KW-0597">Phosphoprotein</keyword>
<feature type="compositionally biased region" description="Acidic residues" evidence="4">
    <location>
        <begin position="584"/>
        <end position="602"/>
    </location>
</feature>